<gene>
    <name evidence="1" type="ORF">CDAR_24101</name>
</gene>
<comment type="caution">
    <text evidence="1">The sequence shown here is derived from an EMBL/GenBank/DDBJ whole genome shotgun (WGS) entry which is preliminary data.</text>
</comment>
<accession>A0AAV4QKV7</accession>
<evidence type="ECO:0000313" key="1">
    <source>
        <dbReference type="EMBL" id="GIY08726.1"/>
    </source>
</evidence>
<evidence type="ECO:0000313" key="2">
    <source>
        <dbReference type="Proteomes" id="UP001054837"/>
    </source>
</evidence>
<keyword evidence="2" id="KW-1185">Reference proteome</keyword>
<reference evidence="1 2" key="1">
    <citation type="submission" date="2021-06" db="EMBL/GenBank/DDBJ databases">
        <title>Caerostris darwini draft genome.</title>
        <authorList>
            <person name="Kono N."/>
            <person name="Arakawa K."/>
        </authorList>
    </citation>
    <scope>NUCLEOTIDE SEQUENCE [LARGE SCALE GENOMIC DNA]</scope>
</reference>
<organism evidence="1 2">
    <name type="scientific">Caerostris darwini</name>
    <dbReference type="NCBI Taxonomy" id="1538125"/>
    <lineage>
        <taxon>Eukaryota</taxon>
        <taxon>Metazoa</taxon>
        <taxon>Ecdysozoa</taxon>
        <taxon>Arthropoda</taxon>
        <taxon>Chelicerata</taxon>
        <taxon>Arachnida</taxon>
        <taxon>Araneae</taxon>
        <taxon>Araneomorphae</taxon>
        <taxon>Entelegynae</taxon>
        <taxon>Araneoidea</taxon>
        <taxon>Araneidae</taxon>
        <taxon>Caerostris</taxon>
    </lineage>
</organism>
<name>A0AAV4QKV7_9ARAC</name>
<sequence>MVCVVIGAASYLLPFSDITVSLSASFCYAPGEMANCHQQSLVKWVVKIRLATMERKKTGQLEIKGGLRSPQRGLGFKLRQFEAQTKWIKH</sequence>
<dbReference type="EMBL" id="BPLQ01004544">
    <property type="protein sequence ID" value="GIY08726.1"/>
    <property type="molecule type" value="Genomic_DNA"/>
</dbReference>
<proteinExistence type="predicted"/>
<dbReference type="Proteomes" id="UP001054837">
    <property type="component" value="Unassembled WGS sequence"/>
</dbReference>
<protein>
    <submittedName>
        <fullName evidence="1">Uncharacterized protein</fullName>
    </submittedName>
</protein>
<dbReference type="AlphaFoldDB" id="A0AAV4QKV7"/>